<protein>
    <recommendedName>
        <fullName evidence="4">Gag-pol polyprotein</fullName>
    </recommendedName>
</protein>
<evidence type="ECO:0000256" key="1">
    <source>
        <dbReference type="SAM" id="MobiDB-lite"/>
    </source>
</evidence>
<evidence type="ECO:0000313" key="3">
    <source>
        <dbReference type="Proteomes" id="UP001151760"/>
    </source>
</evidence>
<comment type="caution">
    <text evidence="2">The sequence shown here is derived from an EMBL/GenBank/DDBJ whole genome shotgun (WGS) entry which is preliminary data.</text>
</comment>
<organism evidence="2 3">
    <name type="scientific">Tanacetum coccineum</name>
    <dbReference type="NCBI Taxonomy" id="301880"/>
    <lineage>
        <taxon>Eukaryota</taxon>
        <taxon>Viridiplantae</taxon>
        <taxon>Streptophyta</taxon>
        <taxon>Embryophyta</taxon>
        <taxon>Tracheophyta</taxon>
        <taxon>Spermatophyta</taxon>
        <taxon>Magnoliopsida</taxon>
        <taxon>eudicotyledons</taxon>
        <taxon>Gunneridae</taxon>
        <taxon>Pentapetalae</taxon>
        <taxon>asterids</taxon>
        <taxon>campanulids</taxon>
        <taxon>Asterales</taxon>
        <taxon>Asteraceae</taxon>
        <taxon>Asteroideae</taxon>
        <taxon>Anthemideae</taxon>
        <taxon>Anthemidinae</taxon>
        <taxon>Tanacetum</taxon>
    </lineage>
</organism>
<sequence length="157" mass="17674">MKIMETIHVKFDKHTTMASENNSLEPDSNCMKFEYPSTKPYQTPTKEDLDDLFEATHIVSTSTEQTPSQSNEVAEGSNQDDTTELDGMNSSILLWTKAHPLEQILGDLSKPIMTRSKLSNDVEMCVYALNVSLVEPSNIKEAMAYHSCIEAMKEELH</sequence>
<gene>
    <name evidence="2" type="ORF">Tco_0803362</name>
</gene>
<dbReference type="EMBL" id="BQNB010011883">
    <property type="protein sequence ID" value="GJS96394.1"/>
    <property type="molecule type" value="Genomic_DNA"/>
</dbReference>
<feature type="region of interest" description="Disordered" evidence="1">
    <location>
        <begin position="60"/>
        <end position="85"/>
    </location>
</feature>
<name>A0ABQ5A1C5_9ASTR</name>
<accession>A0ABQ5A1C5</accession>
<dbReference type="Proteomes" id="UP001151760">
    <property type="component" value="Unassembled WGS sequence"/>
</dbReference>
<reference evidence="2" key="1">
    <citation type="journal article" date="2022" name="Int. J. Mol. Sci.">
        <title>Draft Genome of Tanacetum Coccineum: Genomic Comparison of Closely Related Tanacetum-Family Plants.</title>
        <authorList>
            <person name="Yamashiro T."/>
            <person name="Shiraishi A."/>
            <person name="Nakayama K."/>
            <person name="Satake H."/>
        </authorList>
    </citation>
    <scope>NUCLEOTIDE SEQUENCE</scope>
</reference>
<evidence type="ECO:0008006" key="4">
    <source>
        <dbReference type="Google" id="ProtNLM"/>
    </source>
</evidence>
<proteinExistence type="predicted"/>
<keyword evidence="3" id="KW-1185">Reference proteome</keyword>
<feature type="compositionally biased region" description="Polar residues" evidence="1">
    <location>
        <begin position="60"/>
        <end position="80"/>
    </location>
</feature>
<reference evidence="2" key="2">
    <citation type="submission" date="2022-01" db="EMBL/GenBank/DDBJ databases">
        <authorList>
            <person name="Yamashiro T."/>
            <person name="Shiraishi A."/>
            <person name="Satake H."/>
            <person name="Nakayama K."/>
        </authorList>
    </citation>
    <scope>NUCLEOTIDE SEQUENCE</scope>
</reference>
<evidence type="ECO:0000313" key="2">
    <source>
        <dbReference type="EMBL" id="GJS96394.1"/>
    </source>
</evidence>